<protein>
    <submittedName>
        <fullName evidence="2">Uncharacterized protein</fullName>
    </submittedName>
</protein>
<name>A0A8S2UNN4_9BILA</name>
<dbReference type="Proteomes" id="UP000681967">
    <property type="component" value="Unassembled WGS sequence"/>
</dbReference>
<dbReference type="Proteomes" id="UP000681720">
    <property type="component" value="Unassembled WGS sequence"/>
</dbReference>
<sequence>IALANISMIRIRTNNDEFCASAKAAPDPTRPTQTPQNKLHRPTDKPAPNSL</sequence>
<feature type="non-terminal residue" evidence="2">
    <location>
        <position position="1"/>
    </location>
</feature>
<comment type="caution">
    <text evidence="2">The sequence shown here is derived from an EMBL/GenBank/DDBJ whole genome shotgun (WGS) entry which is preliminary data.</text>
</comment>
<dbReference type="EMBL" id="CAJOBI010070660">
    <property type="protein sequence ID" value="CAF4456473.1"/>
    <property type="molecule type" value="Genomic_DNA"/>
</dbReference>
<organism evidence="2 5">
    <name type="scientific">Rotaria magnacalcarata</name>
    <dbReference type="NCBI Taxonomy" id="392030"/>
    <lineage>
        <taxon>Eukaryota</taxon>
        <taxon>Metazoa</taxon>
        <taxon>Spiralia</taxon>
        <taxon>Gnathifera</taxon>
        <taxon>Rotifera</taxon>
        <taxon>Eurotatoria</taxon>
        <taxon>Bdelloidea</taxon>
        <taxon>Philodinida</taxon>
        <taxon>Philodinidae</taxon>
        <taxon>Rotaria</taxon>
    </lineage>
</organism>
<reference evidence="2" key="1">
    <citation type="submission" date="2021-02" db="EMBL/GenBank/DDBJ databases">
        <authorList>
            <person name="Nowell W R."/>
        </authorList>
    </citation>
    <scope>NUCLEOTIDE SEQUENCE</scope>
</reference>
<gene>
    <name evidence="2" type="ORF">BYL167_LOCUS29375</name>
    <name evidence="4" type="ORF">GIL414_LOCUS33547</name>
    <name evidence="3" type="ORF">SMN809_LOCUS32957</name>
</gene>
<accession>A0A8S2UNN4</accession>
<evidence type="ECO:0000313" key="3">
    <source>
        <dbReference type="EMBL" id="CAF4456473.1"/>
    </source>
</evidence>
<feature type="region of interest" description="Disordered" evidence="1">
    <location>
        <begin position="21"/>
        <end position="51"/>
    </location>
</feature>
<evidence type="ECO:0000313" key="4">
    <source>
        <dbReference type="EMBL" id="CAF4475416.1"/>
    </source>
</evidence>
<dbReference type="EMBL" id="CAJOBH010044695">
    <property type="protein sequence ID" value="CAF4347861.1"/>
    <property type="molecule type" value="Genomic_DNA"/>
</dbReference>
<evidence type="ECO:0000313" key="5">
    <source>
        <dbReference type="Proteomes" id="UP000681967"/>
    </source>
</evidence>
<dbReference type="Proteomes" id="UP000676336">
    <property type="component" value="Unassembled WGS sequence"/>
</dbReference>
<evidence type="ECO:0000256" key="1">
    <source>
        <dbReference type="SAM" id="MobiDB-lite"/>
    </source>
</evidence>
<dbReference type="EMBL" id="CAJOBJ010074751">
    <property type="protein sequence ID" value="CAF4475416.1"/>
    <property type="molecule type" value="Genomic_DNA"/>
</dbReference>
<proteinExistence type="predicted"/>
<dbReference type="AlphaFoldDB" id="A0A8S2UNN4"/>
<evidence type="ECO:0000313" key="2">
    <source>
        <dbReference type="EMBL" id="CAF4347861.1"/>
    </source>
</evidence>